<organism evidence="1 3">
    <name type="scientific">Didymodactylos carnosus</name>
    <dbReference type="NCBI Taxonomy" id="1234261"/>
    <lineage>
        <taxon>Eukaryota</taxon>
        <taxon>Metazoa</taxon>
        <taxon>Spiralia</taxon>
        <taxon>Gnathifera</taxon>
        <taxon>Rotifera</taxon>
        <taxon>Eurotatoria</taxon>
        <taxon>Bdelloidea</taxon>
        <taxon>Philodinida</taxon>
        <taxon>Philodinidae</taxon>
        <taxon>Didymodactylos</taxon>
    </lineage>
</organism>
<reference evidence="1" key="1">
    <citation type="submission" date="2021-02" db="EMBL/GenBank/DDBJ databases">
        <authorList>
            <person name="Nowell W R."/>
        </authorList>
    </citation>
    <scope>NUCLEOTIDE SEQUENCE</scope>
</reference>
<evidence type="ECO:0000313" key="2">
    <source>
        <dbReference type="EMBL" id="CAF4434136.1"/>
    </source>
</evidence>
<evidence type="ECO:0000313" key="3">
    <source>
        <dbReference type="Proteomes" id="UP000677228"/>
    </source>
</evidence>
<proteinExistence type="predicted"/>
<comment type="caution">
    <text evidence="1">The sequence shown here is derived from an EMBL/GenBank/DDBJ whole genome shotgun (WGS) entry which is preliminary data.</text>
</comment>
<evidence type="ECO:0000313" key="1">
    <source>
        <dbReference type="EMBL" id="CAF1616980.1"/>
    </source>
</evidence>
<dbReference type="Proteomes" id="UP000682733">
    <property type="component" value="Unassembled WGS sequence"/>
</dbReference>
<sequence>IMSLIDFEHLTSLQIKYWKNGLCIRLLASSKCLHQDVSFLIHENFLNDFIVLTEGYYSIVNYGQQLHIESMGKQTIL</sequence>
<accession>A0A8S2G3E2</accession>
<gene>
    <name evidence="1" type="ORF">OVA965_LOCUS42979</name>
    <name evidence="2" type="ORF">TMI583_LOCUS45059</name>
</gene>
<name>A0A8S2G3E2_9BILA</name>
<dbReference type="EMBL" id="CAJNOK010054785">
    <property type="protein sequence ID" value="CAF1616980.1"/>
    <property type="molecule type" value="Genomic_DNA"/>
</dbReference>
<dbReference type="AlphaFoldDB" id="A0A8S2G3E2"/>
<dbReference type="Proteomes" id="UP000677228">
    <property type="component" value="Unassembled WGS sequence"/>
</dbReference>
<feature type="non-terminal residue" evidence="1">
    <location>
        <position position="1"/>
    </location>
</feature>
<dbReference type="EMBL" id="CAJOBA010079383">
    <property type="protein sequence ID" value="CAF4434136.1"/>
    <property type="molecule type" value="Genomic_DNA"/>
</dbReference>
<protein>
    <submittedName>
        <fullName evidence="1">Uncharacterized protein</fullName>
    </submittedName>
</protein>